<keyword evidence="5" id="KW-0378">Hydrolase</keyword>
<keyword evidence="4" id="KW-0547">Nucleotide-binding</keyword>
<dbReference type="PATRIC" id="fig|669502.6.peg.61"/>
<dbReference type="SMART" id="SM00963">
    <property type="entry name" value="SRP54_N"/>
    <property type="match status" value="1"/>
</dbReference>
<protein>
    <recommendedName>
        <fullName evidence="10">signal-recognition-particle GTPase</fullName>
        <ecNumber evidence="10">3.6.5.4</ecNumber>
    </recommendedName>
</protein>
<evidence type="ECO:0000256" key="11">
    <source>
        <dbReference type="ARBA" id="ARBA00048027"/>
    </source>
</evidence>
<comment type="catalytic activity">
    <reaction evidence="11">
        <text>GTP + H2O = GDP + phosphate + H(+)</text>
        <dbReference type="Rhea" id="RHEA:19669"/>
        <dbReference type="ChEBI" id="CHEBI:15377"/>
        <dbReference type="ChEBI" id="CHEBI:15378"/>
        <dbReference type="ChEBI" id="CHEBI:37565"/>
        <dbReference type="ChEBI" id="CHEBI:43474"/>
        <dbReference type="ChEBI" id="CHEBI:58189"/>
        <dbReference type="EC" id="3.6.5.4"/>
    </reaction>
</comment>
<evidence type="ECO:0000256" key="4">
    <source>
        <dbReference type="ARBA" id="ARBA00022741"/>
    </source>
</evidence>
<dbReference type="InterPro" id="IPR000897">
    <property type="entry name" value="SRP54_GTPase_dom"/>
</dbReference>
<evidence type="ECO:0000256" key="5">
    <source>
        <dbReference type="ARBA" id="ARBA00022801"/>
    </source>
</evidence>
<dbReference type="Gene3D" id="3.40.50.300">
    <property type="entry name" value="P-loop containing nucleotide triphosphate hydrolases"/>
    <property type="match status" value="1"/>
</dbReference>
<dbReference type="Gene3D" id="1.20.120.140">
    <property type="entry name" value="Signal recognition particle SRP54, nucleotide-binding domain"/>
    <property type="match status" value="1"/>
</dbReference>
<dbReference type="InterPro" id="IPR022941">
    <property type="entry name" value="SRP54"/>
</dbReference>
<feature type="domain" description="SRP54-type proteins GTP-binding" evidence="12">
    <location>
        <begin position="272"/>
        <end position="285"/>
    </location>
</feature>
<proteinExistence type="inferred from homology"/>
<dbReference type="SUPFAM" id="SSF52540">
    <property type="entry name" value="P-loop containing nucleoside triphosphate hydrolases"/>
    <property type="match status" value="1"/>
</dbReference>
<dbReference type="GO" id="GO:0005525">
    <property type="term" value="F:GTP binding"/>
    <property type="evidence" value="ECO:0007669"/>
    <property type="project" value="UniProtKB-KW"/>
</dbReference>
<dbReference type="AlphaFoldDB" id="S5R0N1"/>
<organism evidence="13 14">
    <name type="scientific">Candidatus Profftella armatura</name>
    <dbReference type="NCBI Taxonomy" id="669502"/>
    <lineage>
        <taxon>Bacteria</taxon>
        <taxon>Pseudomonadati</taxon>
        <taxon>Pseudomonadota</taxon>
        <taxon>Betaproteobacteria</taxon>
        <taxon>Candidatus Profftella</taxon>
    </lineage>
</organism>
<dbReference type="HOGENOM" id="CLU_009301_6_0_4"/>
<dbReference type="SUPFAM" id="SSF47446">
    <property type="entry name" value="Signal peptide-binding domain"/>
    <property type="match status" value="1"/>
</dbReference>
<dbReference type="InterPro" id="IPR004125">
    <property type="entry name" value="Signal_recog_particle_SRP54_M"/>
</dbReference>
<evidence type="ECO:0000313" key="14">
    <source>
        <dbReference type="Proteomes" id="UP000015216"/>
    </source>
</evidence>
<evidence type="ECO:0000256" key="8">
    <source>
        <dbReference type="ARBA" id="ARBA00023135"/>
    </source>
</evidence>
<sequence>MFKNLTERLSDIIKKMRREVRLTKDNTENMFREIRISLLEADVSLPVIKEFISNIRKKSIGKEILYSLTPGQSLVNLVQYELSHIMGANLDKKYFKLNLLPPFPSVILVVGLQGSGKTTSIGKLSKYLQKKKKKILTVSVDIYRPAAINQLKIVTLESGSDFFPSINTNNSVDIVNSALNYAKINNYDVLIIDTPGQVGIDKKMINEINLIYKIAQPVETLLIVDCMLGQDSLNHAKIFNNMLTLTGIILTKLDGDARGGAALSIQYIIKKPIKFIGISEKIYGLEKFDPIRMTNRILGMGDILSLINSAKENINKISSKKIESKNKEIFDLNDFKAQLIQMKKMGGLNVLIEKLPYYIQKKTNKHDIDKTEKQIKRIEGIINSMTLYERKKPDSIKAKRKKRIAAGAGVNVQEINQMLIQFKQMQNIMQKIKGNSIMKIIRNIKKYIS</sequence>
<dbReference type="eggNOG" id="COG0541">
    <property type="taxonomic scope" value="Bacteria"/>
</dbReference>
<dbReference type="GO" id="GO:0008312">
    <property type="term" value="F:7S RNA binding"/>
    <property type="evidence" value="ECO:0007669"/>
    <property type="project" value="InterPro"/>
</dbReference>
<keyword evidence="6" id="KW-0694">RNA-binding</keyword>
<dbReference type="OrthoDB" id="9804720at2"/>
<dbReference type="InterPro" id="IPR036225">
    <property type="entry name" value="SRP/SRP_N"/>
</dbReference>
<gene>
    <name evidence="13" type="ORF">SSDC_00310</name>
</gene>
<dbReference type="Gene3D" id="1.10.260.30">
    <property type="entry name" value="Signal recognition particle, SRP54 subunit, M-domain"/>
    <property type="match status" value="1"/>
</dbReference>
<dbReference type="InterPro" id="IPR013822">
    <property type="entry name" value="Signal_recog_particl_SRP54_hlx"/>
</dbReference>
<dbReference type="EMBL" id="CP003468">
    <property type="protein sequence ID" value="AGS06757.1"/>
    <property type="molecule type" value="Genomic_DNA"/>
</dbReference>
<dbReference type="InterPro" id="IPR027417">
    <property type="entry name" value="P-loop_NTPase"/>
</dbReference>
<comment type="similarity">
    <text evidence="2">Belongs to the GTP-binding SRP family. SRP54 subfamily.</text>
</comment>
<dbReference type="SMART" id="SM00382">
    <property type="entry name" value="AAA"/>
    <property type="match status" value="1"/>
</dbReference>
<evidence type="ECO:0000259" key="12">
    <source>
        <dbReference type="PROSITE" id="PS00300"/>
    </source>
</evidence>
<dbReference type="GeneID" id="301552929"/>
<comment type="subcellular location">
    <subcellularLocation>
        <location evidence="1">Cytoplasm</location>
    </subcellularLocation>
</comment>
<dbReference type="PANTHER" id="PTHR11564:SF5">
    <property type="entry name" value="SIGNAL RECOGNITION PARTICLE SUBUNIT SRP54"/>
    <property type="match status" value="1"/>
</dbReference>
<dbReference type="PROSITE" id="PS00300">
    <property type="entry name" value="SRP54"/>
    <property type="match status" value="1"/>
</dbReference>
<dbReference type="KEGG" id="ssdc:SSDC_00310"/>
<dbReference type="RefSeq" id="WP_020915332.1">
    <property type="nucleotide sequence ID" value="NC_021885.1"/>
</dbReference>
<dbReference type="STRING" id="669502.SSDC_00310"/>
<accession>S5R0N1</accession>
<evidence type="ECO:0000256" key="2">
    <source>
        <dbReference type="ARBA" id="ARBA00005450"/>
    </source>
</evidence>
<dbReference type="SUPFAM" id="SSF47364">
    <property type="entry name" value="Domain of the SRP/SRP receptor G-proteins"/>
    <property type="match status" value="1"/>
</dbReference>
<dbReference type="Pfam" id="PF00448">
    <property type="entry name" value="SRP54"/>
    <property type="match status" value="1"/>
</dbReference>
<evidence type="ECO:0000256" key="9">
    <source>
        <dbReference type="ARBA" id="ARBA00023274"/>
    </source>
</evidence>
<keyword evidence="9" id="KW-0687">Ribonucleoprotein</keyword>
<evidence type="ECO:0000256" key="1">
    <source>
        <dbReference type="ARBA" id="ARBA00004496"/>
    </source>
</evidence>
<dbReference type="InterPro" id="IPR004780">
    <property type="entry name" value="SRP"/>
</dbReference>
<dbReference type="GO" id="GO:0003924">
    <property type="term" value="F:GTPase activity"/>
    <property type="evidence" value="ECO:0007669"/>
    <property type="project" value="InterPro"/>
</dbReference>
<keyword evidence="7" id="KW-0342">GTP-binding</keyword>
<name>S5R0N1_9PROT</name>
<dbReference type="InterPro" id="IPR036891">
    <property type="entry name" value="Signal_recog_part_SRP54_M_sf"/>
</dbReference>
<evidence type="ECO:0000256" key="6">
    <source>
        <dbReference type="ARBA" id="ARBA00022884"/>
    </source>
</evidence>
<dbReference type="InterPro" id="IPR042101">
    <property type="entry name" value="SRP54_N_sf"/>
</dbReference>
<keyword evidence="3" id="KW-0963">Cytoplasm</keyword>
<dbReference type="EC" id="3.6.5.4" evidence="10"/>
<evidence type="ECO:0000313" key="13">
    <source>
        <dbReference type="EMBL" id="AGS06757.1"/>
    </source>
</evidence>
<dbReference type="GO" id="GO:0048500">
    <property type="term" value="C:signal recognition particle"/>
    <property type="evidence" value="ECO:0007669"/>
    <property type="project" value="InterPro"/>
</dbReference>
<dbReference type="SMART" id="SM00962">
    <property type="entry name" value="SRP54"/>
    <property type="match status" value="1"/>
</dbReference>
<dbReference type="InterPro" id="IPR003593">
    <property type="entry name" value="AAA+_ATPase"/>
</dbReference>
<dbReference type="Pfam" id="PF02881">
    <property type="entry name" value="SRP54_N"/>
    <property type="match status" value="1"/>
</dbReference>
<dbReference type="GO" id="GO:0006614">
    <property type="term" value="P:SRP-dependent cotranslational protein targeting to membrane"/>
    <property type="evidence" value="ECO:0007669"/>
    <property type="project" value="InterPro"/>
</dbReference>
<dbReference type="NCBIfam" id="TIGR00959">
    <property type="entry name" value="ffh"/>
    <property type="match status" value="1"/>
</dbReference>
<evidence type="ECO:0000256" key="10">
    <source>
        <dbReference type="ARBA" id="ARBA00035672"/>
    </source>
</evidence>
<dbReference type="Pfam" id="PF02978">
    <property type="entry name" value="SRP_SPB"/>
    <property type="match status" value="1"/>
</dbReference>
<evidence type="ECO:0000256" key="7">
    <source>
        <dbReference type="ARBA" id="ARBA00023134"/>
    </source>
</evidence>
<reference evidence="13 14" key="1">
    <citation type="journal article" date="2013" name="Curr. Biol.">
        <title>Defensive bacteriome symbiont with a drastically reduced genome.</title>
        <authorList>
            <person name="Nakabachi A."/>
            <person name="Ueoka R."/>
            <person name="Oshima K."/>
            <person name="Teta R."/>
            <person name="Mangoni A."/>
            <person name="Gurgui M."/>
            <person name="Oldham N.J."/>
            <person name="van Echten-Deckert G."/>
            <person name="Okamura K."/>
            <person name="Yamamoto K."/>
            <person name="Inoue H."/>
            <person name="Ohkuma M."/>
            <person name="Hongoh Y."/>
            <person name="Miyagishima S.Y."/>
            <person name="Hattori M."/>
            <person name="Piel J."/>
            <person name="Fukatsu T."/>
        </authorList>
    </citation>
    <scope>NUCLEOTIDE SEQUENCE [LARGE SCALE GENOMIC DNA]</scope>
    <source>
        <strain evidence="13 14">DC</strain>
    </source>
</reference>
<dbReference type="PANTHER" id="PTHR11564">
    <property type="entry name" value="SIGNAL RECOGNITION PARTICLE 54K PROTEIN SRP54"/>
    <property type="match status" value="1"/>
</dbReference>
<keyword evidence="8" id="KW-0733">Signal recognition particle</keyword>
<dbReference type="Proteomes" id="UP000015216">
    <property type="component" value="Chromosome"/>
</dbReference>
<keyword evidence="14" id="KW-1185">Reference proteome</keyword>
<evidence type="ECO:0000256" key="3">
    <source>
        <dbReference type="ARBA" id="ARBA00022490"/>
    </source>
</evidence>